<feature type="transmembrane region" description="Helical" evidence="1">
    <location>
        <begin position="64"/>
        <end position="83"/>
    </location>
</feature>
<keyword evidence="3" id="KW-1185">Reference proteome</keyword>
<dbReference type="PANTHER" id="PTHR34300:SF1">
    <property type="entry name" value="QUEUOSINE PRECURSOR TRANSPORTER"/>
    <property type="match status" value="1"/>
</dbReference>
<feature type="transmembrane region" description="Helical" evidence="1">
    <location>
        <begin position="171"/>
        <end position="193"/>
    </location>
</feature>
<comment type="caution">
    <text evidence="2">The sequence shown here is derived from an EMBL/GenBank/DDBJ whole genome shotgun (WGS) entry which is preliminary data.</text>
</comment>
<protein>
    <recommendedName>
        <fullName evidence="1">Probable queuosine precursor transporter</fullName>
        <shortName evidence="1">Q precursor transporter</shortName>
    </recommendedName>
</protein>
<proteinExistence type="inferred from homology"/>
<dbReference type="InterPro" id="IPR003744">
    <property type="entry name" value="YhhQ"/>
</dbReference>
<dbReference type="HAMAP" id="MF_02088">
    <property type="entry name" value="Q_prec_transport"/>
    <property type="match status" value="1"/>
</dbReference>
<dbReference type="STRING" id="452.Lspi_2837"/>
<evidence type="ECO:0000256" key="1">
    <source>
        <dbReference type="HAMAP-Rule" id="MF_02088"/>
    </source>
</evidence>
<keyword evidence="1" id="KW-0813">Transport</keyword>
<dbReference type="RefSeq" id="WP_058484742.1">
    <property type="nucleotide sequence ID" value="NZ_CAAAII010000004.1"/>
</dbReference>
<dbReference type="NCBIfam" id="TIGR00697">
    <property type="entry name" value="queuosine precursor transporter"/>
    <property type="match status" value="1"/>
</dbReference>
<comment type="subcellular location">
    <subcellularLocation>
        <location evidence="1">Cell inner membrane</location>
        <topology evidence="1">Multi-pass membrane protein</topology>
    </subcellularLocation>
</comment>
<dbReference type="NCBIfam" id="NF008406">
    <property type="entry name" value="PRK11212.1"/>
    <property type="match status" value="1"/>
</dbReference>
<keyword evidence="1" id="KW-0472">Membrane</keyword>
<dbReference type="Pfam" id="PF02592">
    <property type="entry name" value="Vut_1"/>
    <property type="match status" value="1"/>
</dbReference>
<keyword evidence="1" id="KW-1133">Transmembrane helix</keyword>
<name>A0A0W0YWG3_LEGSP</name>
<accession>A0A0W0YWG3</accession>
<evidence type="ECO:0000313" key="2">
    <source>
        <dbReference type="EMBL" id="KTD61217.1"/>
    </source>
</evidence>
<comment type="function">
    <text evidence="1">Involved in the import of queuosine (Q) precursors, required for Q precursor salvage.</text>
</comment>
<dbReference type="GO" id="GO:0005886">
    <property type="term" value="C:plasma membrane"/>
    <property type="evidence" value="ECO:0007669"/>
    <property type="project" value="UniProtKB-SubCell"/>
</dbReference>
<gene>
    <name evidence="2" type="ORF">Lspi_2837</name>
</gene>
<keyword evidence="1" id="KW-0997">Cell inner membrane</keyword>
<dbReference type="AlphaFoldDB" id="A0A0W0YWG3"/>
<reference evidence="2 3" key="1">
    <citation type="submission" date="2015-11" db="EMBL/GenBank/DDBJ databases">
        <title>Genomic analysis of 38 Legionella species identifies large and diverse effector repertoires.</title>
        <authorList>
            <person name="Burstein D."/>
            <person name="Amaro F."/>
            <person name="Zusman T."/>
            <person name="Lifshitz Z."/>
            <person name="Cohen O."/>
            <person name="Gilbert J.A."/>
            <person name="Pupko T."/>
            <person name="Shuman H.A."/>
            <person name="Segal G."/>
        </authorList>
    </citation>
    <scope>NUCLEOTIDE SEQUENCE [LARGE SCALE GENOMIC DNA]</scope>
    <source>
        <strain evidence="2 3">Mt.St.Helens-9</strain>
    </source>
</reference>
<keyword evidence="1" id="KW-1003">Cell membrane</keyword>
<dbReference type="EMBL" id="LNYX01000034">
    <property type="protein sequence ID" value="KTD61217.1"/>
    <property type="molecule type" value="Genomic_DNA"/>
</dbReference>
<dbReference type="OrthoDB" id="7065604at2"/>
<feature type="transmembrane region" description="Helical" evidence="1">
    <location>
        <begin position="7"/>
        <end position="28"/>
    </location>
</feature>
<evidence type="ECO:0000313" key="3">
    <source>
        <dbReference type="Proteomes" id="UP000054877"/>
    </source>
</evidence>
<comment type="similarity">
    <text evidence="1">Belongs to the vitamin uptake transporter (VUT/ECF) (TC 2.A.88) family. Q precursor transporter subfamily.</text>
</comment>
<dbReference type="GO" id="GO:0022857">
    <property type="term" value="F:transmembrane transporter activity"/>
    <property type="evidence" value="ECO:0007669"/>
    <property type="project" value="UniProtKB-UniRule"/>
</dbReference>
<dbReference type="PATRIC" id="fig|452.5.peg.3139"/>
<sequence>MGRFVNIALLASHIFIICLSNILVQFPLTLFGYHTTWGAFSYPLIFILTDLTTRLHGPETARKIVFMAMIPGLTGSFLIANWFTCGMIMTNNPLALRIALASFLAYILGQLGDIALFQKLRRKKQWWIAPSAANVFGNILDTYFFFFVAFFHGSNAFLSRHWLEIASVDLIFKLLISQISFIPLYGLILGWILRRQQGACTATTA</sequence>
<keyword evidence="1" id="KW-0812">Transmembrane</keyword>
<organism evidence="2 3">
    <name type="scientific">Legionella spiritensis</name>
    <dbReference type="NCBI Taxonomy" id="452"/>
    <lineage>
        <taxon>Bacteria</taxon>
        <taxon>Pseudomonadati</taxon>
        <taxon>Pseudomonadota</taxon>
        <taxon>Gammaproteobacteria</taxon>
        <taxon>Legionellales</taxon>
        <taxon>Legionellaceae</taxon>
        <taxon>Legionella</taxon>
    </lineage>
</organism>
<dbReference type="Proteomes" id="UP000054877">
    <property type="component" value="Unassembled WGS sequence"/>
</dbReference>
<dbReference type="PANTHER" id="PTHR34300">
    <property type="entry name" value="QUEUOSINE PRECURSOR TRANSPORTER-RELATED"/>
    <property type="match status" value="1"/>
</dbReference>
<feature type="transmembrane region" description="Helical" evidence="1">
    <location>
        <begin position="128"/>
        <end position="151"/>
    </location>
</feature>
<feature type="transmembrane region" description="Helical" evidence="1">
    <location>
        <begin position="95"/>
        <end position="116"/>
    </location>
</feature>
<feature type="transmembrane region" description="Helical" evidence="1">
    <location>
        <begin position="34"/>
        <end position="52"/>
    </location>
</feature>